<name>A0A6C0KNU2_9ZZZZ</name>
<sequence>MCIVSLFAIHFFYTGDKKDAAKDLFKLATV</sequence>
<organism evidence="1">
    <name type="scientific">viral metagenome</name>
    <dbReference type="NCBI Taxonomy" id="1070528"/>
    <lineage>
        <taxon>unclassified sequences</taxon>
        <taxon>metagenomes</taxon>
        <taxon>organismal metagenomes</taxon>
    </lineage>
</organism>
<protein>
    <submittedName>
        <fullName evidence="1">Uncharacterized protein</fullName>
    </submittedName>
</protein>
<dbReference type="AlphaFoldDB" id="A0A6C0KNU2"/>
<reference evidence="1" key="1">
    <citation type="journal article" date="2020" name="Nature">
        <title>Giant virus diversity and host interactions through global metagenomics.</title>
        <authorList>
            <person name="Schulz F."/>
            <person name="Roux S."/>
            <person name="Paez-Espino D."/>
            <person name="Jungbluth S."/>
            <person name="Walsh D.A."/>
            <person name="Denef V.J."/>
            <person name="McMahon K.D."/>
            <person name="Konstantinidis K.T."/>
            <person name="Eloe-Fadrosh E.A."/>
            <person name="Kyrpides N.C."/>
            <person name="Woyke T."/>
        </authorList>
    </citation>
    <scope>NUCLEOTIDE SEQUENCE</scope>
    <source>
        <strain evidence="1">GVMAG-S-3300013006-158</strain>
    </source>
</reference>
<dbReference type="EMBL" id="MN740938">
    <property type="protein sequence ID" value="QHU18816.1"/>
    <property type="molecule type" value="Genomic_DNA"/>
</dbReference>
<proteinExistence type="predicted"/>
<accession>A0A6C0KNU2</accession>
<evidence type="ECO:0000313" key="1">
    <source>
        <dbReference type="EMBL" id="QHU18816.1"/>
    </source>
</evidence>